<dbReference type="SUPFAM" id="SSF63748">
    <property type="entry name" value="Tudor/PWWP/MBT"/>
    <property type="match status" value="1"/>
</dbReference>
<keyword evidence="7" id="KW-1185">Reference proteome</keyword>
<dbReference type="Xenbase" id="XB-GENE-995281">
    <property type="gene designation" value="pwwp3a"/>
</dbReference>
<sequence length="680" mass="77306">MSSLGYVLCKWKSQFWPAKVLSKDTKQTKNSKMDVEILCLDELIHVKYKDTKPLVKVEVENIAAELASKSKNTPVEELTYRKALRIALDILNEAPTAVSLVDNHCNSETNNTSSKDTVFKEMEKNIGKNINQNSSCTTNRRKNPLENKRKRLTQKPDKMEHCVADSTEDISLSPMLHETNPALNSLRKEHDSSFGATSSIKKSPDIKRMRSLKTNRDTGAATPQDTEELRVSKSPQENFDSSSTSPKCMGAAKNGEPRNTNGKIKKGTGKLNVQNKKHGLRTCYPTRLTHTSRDLSLQTSLETESGIKCKNHPIQDKQDFSPELSSSDMELNSPTGAVHDAMLPEEGDPDVELPSFLRQSDPVSFEPGMFVWCKYQKIPYWPSLVKTIRRKDHKASVLYVDETLADPNNKAKGFSVSLRNLKHYDCKEKQQLLEKARECYGNAVDWCNEMIKDYCIRMGCASFSGSFVEYCTADISYPVRRELQFGKSRLFFPAVDTESEDSQTEATPSKSHPGRKLLPDRARAARDRANERLVDFIVKTKQAENHLMDILAGRKKSHWLHDFQVADRHMTCIETYLEDEEQVEYVVTYLQNVCEQMGCAAQRLMNKDPAAFIMDVLLPEAVIFAISAIDRINYEKAEKKYLNGPSVSKRERNLFEEQILKNKESEMRGSKLESNKEQRE</sequence>
<feature type="region of interest" description="Disordered" evidence="2">
    <location>
        <begin position="498"/>
        <end position="522"/>
    </location>
</feature>
<gene>
    <name evidence="6 8 9 10" type="primary">pwwp3a</name>
</gene>
<feature type="region of interest" description="Disordered" evidence="2">
    <location>
        <begin position="127"/>
        <end position="162"/>
    </location>
</feature>
<dbReference type="Ensembl" id="ENSXETT00000093506">
    <property type="protein sequence ID" value="ENSXETP00000089261"/>
    <property type="gene ID" value="ENSXETG00000041316"/>
</dbReference>
<dbReference type="InterPro" id="IPR048795">
    <property type="entry name" value="PWP3A_3B_4_C"/>
</dbReference>
<feature type="region of interest" description="Disordered" evidence="2">
    <location>
        <begin position="186"/>
        <end position="269"/>
    </location>
</feature>
<dbReference type="GeneTree" id="ENSGT00390000001700"/>
<feature type="compositionally biased region" description="Polar residues" evidence="2">
    <location>
        <begin position="233"/>
        <end position="246"/>
    </location>
</feature>
<evidence type="ECO:0000259" key="4">
    <source>
        <dbReference type="Pfam" id="PF20886"/>
    </source>
</evidence>
<dbReference type="OMA" id="PPWAHRC"/>
<dbReference type="InterPro" id="IPR040263">
    <property type="entry name" value="PWP3A_3B_4"/>
</dbReference>
<feature type="domain" description="MUM1-like PWWP" evidence="3">
    <location>
        <begin position="365"/>
        <end position="447"/>
    </location>
</feature>
<protein>
    <submittedName>
        <fullName evidence="6">PWWP domain containing 3A, DNA repair factor</fullName>
    </submittedName>
    <submittedName>
        <fullName evidence="8 9">PWWP domain-containing DNA repair factor 3A isoform X1</fullName>
    </submittedName>
</protein>
<dbReference type="AlphaFoldDB" id="A0A6I8S301"/>
<reference evidence="6" key="2">
    <citation type="submission" date="2020-05" db="UniProtKB">
        <authorList>
            <consortium name="Ensembl"/>
        </authorList>
    </citation>
    <scope>IDENTIFICATION</scope>
</reference>
<dbReference type="AGR" id="Xenbase:XB-GENE-995281"/>
<dbReference type="Pfam" id="PF20886">
    <property type="entry name" value="PWP3A-B_C"/>
    <property type="match status" value="1"/>
</dbReference>
<evidence type="ECO:0000259" key="5">
    <source>
        <dbReference type="Pfam" id="PF20887"/>
    </source>
</evidence>
<evidence type="ECO:0000313" key="6">
    <source>
        <dbReference type="Ensembl" id="ENSXETP00000089261"/>
    </source>
</evidence>
<name>A0A6I8S301_XENTR</name>
<dbReference type="Bgee" id="ENSXETG00000041316">
    <property type="expression patterns" value="Expressed in ovary and 14 other cell types or tissues"/>
</dbReference>
<dbReference type="CTD" id="84939"/>
<reference evidence="6" key="1">
    <citation type="journal article" date="2010" name="Science">
        <title>The genome of the Western clawed frog Xenopus tropicalis.</title>
        <authorList>
            <person name="Hellsten U."/>
            <person name="Harland R.M."/>
            <person name="Gilchrist M.J."/>
            <person name="Hendrix D."/>
            <person name="Jurka J."/>
            <person name="Kapitonov V."/>
            <person name="Ovcharenko I."/>
            <person name="Putnam N.H."/>
            <person name="Shu S."/>
            <person name="Taher L."/>
            <person name="Blitz I.L."/>
            <person name="Blumberg B."/>
            <person name="Dichmann D.S."/>
            <person name="Dubchak I."/>
            <person name="Amaya E."/>
            <person name="Detter J.C."/>
            <person name="Fletcher R."/>
            <person name="Gerhard D.S."/>
            <person name="Goodstein D."/>
            <person name="Graves T."/>
            <person name="Grigoriev I.V."/>
            <person name="Grimwood J."/>
            <person name="Kawashima T."/>
            <person name="Lindquist E."/>
            <person name="Lucas S.M."/>
            <person name="Mead P.E."/>
            <person name="Mitros T."/>
            <person name="Ogino H."/>
            <person name="Ohta Y."/>
            <person name="Poliakov A.V."/>
            <person name="Pollet N."/>
            <person name="Robert J."/>
            <person name="Salamov A."/>
            <person name="Sater A.K."/>
            <person name="Schmutz J."/>
            <person name="Terry A."/>
            <person name="Vize P.D."/>
            <person name="Warren W.C."/>
            <person name="Wells D."/>
            <person name="Wills A."/>
            <person name="Wilson R.K."/>
            <person name="Zimmerman L.B."/>
            <person name="Zorn A.M."/>
            <person name="Grainger R."/>
            <person name="Grammer T."/>
            <person name="Khokha M.K."/>
            <person name="Richardson P.M."/>
            <person name="Rokhsar D.S."/>
        </authorList>
    </citation>
    <scope>NUCLEOTIDE SEQUENCE [LARGE SCALE GENOMIC DNA]</scope>
    <source>
        <strain evidence="6">Nigerian</strain>
    </source>
</reference>
<organism evidence="6">
    <name type="scientific">Xenopus tropicalis</name>
    <name type="common">Western clawed frog</name>
    <name type="synonym">Silurana tropicalis</name>
    <dbReference type="NCBI Taxonomy" id="8364"/>
    <lineage>
        <taxon>Eukaryota</taxon>
        <taxon>Metazoa</taxon>
        <taxon>Chordata</taxon>
        <taxon>Craniata</taxon>
        <taxon>Vertebrata</taxon>
        <taxon>Euteleostomi</taxon>
        <taxon>Amphibia</taxon>
        <taxon>Batrachia</taxon>
        <taxon>Anura</taxon>
        <taxon>Pipoidea</taxon>
        <taxon>Pipidae</taxon>
        <taxon>Xenopodinae</taxon>
        <taxon>Xenopus</taxon>
        <taxon>Silurana</taxon>
    </lineage>
</organism>
<dbReference type="RefSeq" id="XP_004911071.2">
    <property type="nucleotide sequence ID" value="XM_004911014.4"/>
</dbReference>
<feature type="compositionally biased region" description="Polar residues" evidence="2">
    <location>
        <begin position="128"/>
        <end position="138"/>
    </location>
</feature>
<comment type="similarity">
    <text evidence="1">Belongs to the PWWP3A family.</text>
</comment>
<evidence type="ECO:0000313" key="10">
    <source>
        <dbReference type="Xenbase" id="XB-GENE-995281"/>
    </source>
</evidence>
<dbReference type="Gene3D" id="6.10.300.20">
    <property type="match status" value="1"/>
</dbReference>
<dbReference type="RefSeq" id="XP_012810046.2">
    <property type="nucleotide sequence ID" value="XM_012954592.3"/>
</dbReference>
<reference evidence="8 9" key="3">
    <citation type="submission" date="2025-04" db="UniProtKB">
        <authorList>
            <consortium name="RefSeq"/>
        </authorList>
    </citation>
    <scope>IDENTIFICATION</scope>
    <source>
        <strain evidence="8 9">Nigerian</strain>
        <tissue evidence="8 9">Liver and blood</tissue>
    </source>
</reference>
<dbReference type="Pfam" id="PF20884">
    <property type="entry name" value="MUM1-like_PWWP"/>
    <property type="match status" value="1"/>
</dbReference>
<dbReference type="GeneID" id="100496852"/>
<dbReference type="Gene3D" id="2.30.30.140">
    <property type="match status" value="1"/>
</dbReference>
<proteinExistence type="inferred from homology"/>
<dbReference type="PANTHER" id="PTHR31333:SF6">
    <property type="entry name" value="MUM1 LIKE 1"/>
    <property type="match status" value="1"/>
</dbReference>
<evidence type="ECO:0000256" key="2">
    <source>
        <dbReference type="SAM" id="MobiDB-lite"/>
    </source>
</evidence>
<dbReference type="Pfam" id="PF20887">
    <property type="entry name" value="PWP3A-B_N"/>
    <property type="match status" value="1"/>
</dbReference>
<dbReference type="InterPro" id="IPR035504">
    <property type="entry name" value="MUM1-like_PWWP"/>
</dbReference>
<evidence type="ECO:0000256" key="1">
    <source>
        <dbReference type="ARBA" id="ARBA00008188"/>
    </source>
</evidence>
<evidence type="ECO:0000259" key="3">
    <source>
        <dbReference type="Pfam" id="PF20884"/>
    </source>
</evidence>
<evidence type="ECO:0000313" key="7">
    <source>
        <dbReference type="Proteomes" id="UP000008143"/>
    </source>
</evidence>
<evidence type="ECO:0000313" key="8">
    <source>
        <dbReference type="RefSeq" id="XP_004911071.2"/>
    </source>
</evidence>
<feature type="region of interest" description="Disordered" evidence="2">
    <location>
        <begin position="659"/>
        <end position="680"/>
    </location>
</feature>
<dbReference type="CDD" id="cd06080">
    <property type="entry name" value="PWWP_MUM1-like"/>
    <property type="match status" value="1"/>
</dbReference>
<evidence type="ECO:0000313" key="9">
    <source>
        <dbReference type="RefSeq" id="XP_012810046.2"/>
    </source>
</evidence>
<dbReference type="OrthoDB" id="10013064at2759"/>
<accession>A0A6I8S301</accession>
<feature type="domain" description="PWWP" evidence="5">
    <location>
        <begin position="6"/>
        <end position="93"/>
    </location>
</feature>
<dbReference type="FunFam" id="2.30.30.140:FF:000063">
    <property type="entry name" value="PWWP domain-containing DNA repair factor 3A"/>
    <property type="match status" value="1"/>
</dbReference>
<dbReference type="InterPro" id="IPR048765">
    <property type="entry name" value="PWP3A_3B_4_N"/>
</dbReference>
<feature type="domain" description="PWWP" evidence="4">
    <location>
        <begin position="519"/>
        <end position="659"/>
    </location>
</feature>
<dbReference type="Proteomes" id="UP000008143">
    <property type="component" value="Chromosome 1"/>
</dbReference>
<dbReference type="PANTHER" id="PTHR31333">
    <property type="entry name" value="PWWP DOMAIN-CONTAINING DNA REPAIR FACTOR 3 FAMILY MEMBER"/>
    <property type="match status" value="1"/>
</dbReference>